<accession>A0A1J1I6E2</accession>
<gene>
    <name evidence="1" type="ORF">CLUMA_CG009220</name>
</gene>
<evidence type="ECO:0000313" key="1">
    <source>
        <dbReference type="EMBL" id="CRK95763.1"/>
    </source>
</evidence>
<evidence type="ECO:0000313" key="2">
    <source>
        <dbReference type="Proteomes" id="UP000183832"/>
    </source>
</evidence>
<dbReference type="Proteomes" id="UP000183832">
    <property type="component" value="Unassembled WGS sequence"/>
</dbReference>
<sequence>MSETNIEWKTHVQDERFFFIQPSLPINIWKSFQRTNIRSICAYESSTHYLSIEIVKCCQRRGRFETGGGHVDLRFSEV</sequence>
<name>A0A1J1I6E2_9DIPT</name>
<keyword evidence="2" id="KW-1185">Reference proteome</keyword>
<organism evidence="1 2">
    <name type="scientific">Clunio marinus</name>
    <dbReference type="NCBI Taxonomy" id="568069"/>
    <lineage>
        <taxon>Eukaryota</taxon>
        <taxon>Metazoa</taxon>
        <taxon>Ecdysozoa</taxon>
        <taxon>Arthropoda</taxon>
        <taxon>Hexapoda</taxon>
        <taxon>Insecta</taxon>
        <taxon>Pterygota</taxon>
        <taxon>Neoptera</taxon>
        <taxon>Endopterygota</taxon>
        <taxon>Diptera</taxon>
        <taxon>Nematocera</taxon>
        <taxon>Chironomoidea</taxon>
        <taxon>Chironomidae</taxon>
        <taxon>Clunio</taxon>
    </lineage>
</organism>
<protein>
    <submittedName>
        <fullName evidence="1">CLUMA_CG009220, isoform A</fullName>
    </submittedName>
</protein>
<dbReference type="EMBL" id="CVRI01000042">
    <property type="protein sequence ID" value="CRK95763.1"/>
    <property type="molecule type" value="Genomic_DNA"/>
</dbReference>
<reference evidence="1 2" key="1">
    <citation type="submission" date="2015-04" db="EMBL/GenBank/DDBJ databases">
        <authorList>
            <person name="Syromyatnikov M.Y."/>
            <person name="Popov V.N."/>
        </authorList>
    </citation>
    <scope>NUCLEOTIDE SEQUENCE [LARGE SCALE GENOMIC DNA]</scope>
</reference>
<proteinExistence type="predicted"/>
<dbReference type="AlphaFoldDB" id="A0A1J1I6E2"/>